<feature type="region of interest" description="Disordered" evidence="1">
    <location>
        <begin position="167"/>
        <end position="186"/>
    </location>
</feature>
<name>A0A1Y2AH76_9FUNG</name>
<feature type="region of interest" description="Disordered" evidence="1">
    <location>
        <begin position="35"/>
        <end position="56"/>
    </location>
</feature>
<comment type="caution">
    <text evidence="2">The sequence shown here is derived from an EMBL/GenBank/DDBJ whole genome shotgun (WGS) entry which is preliminary data.</text>
</comment>
<accession>A0A1Y2AH76</accession>
<dbReference type="EMBL" id="MCOG01000257">
    <property type="protein sequence ID" value="ORY21866.1"/>
    <property type="molecule type" value="Genomic_DNA"/>
</dbReference>
<evidence type="ECO:0000313" key="3">
    <source>
        <dbReference type="Proteomes" id="UP000193920"/>
    </source>
</evidence>
<dbReference type="OrthoDB" id="2157686at2759"/>
<dbReference type="AlphaFoldDB" id="A0A1Y2AH76"/>
<feature type="non-terminal residue" evidence="2">
    <location>
        <position position="1"/>
    </location>
</feature>
<organism evidence="2 3">
    <name type="scientific">Neocallimastix californiae</name>
    <dbReference type="NCBI Taxonomy" id="1754190"/>
    <lineage>
        <taxon>Eukaryota</taxon>
        <taxon>Fungi</taxon>
        <taxon>Fungi incertae sedis</taxon>
        <taxon>Chytridiomycota</taxon>
        <taxon>Chytridiomycota incertae sedis</taxon>
        <taxon>Neocallimastigomycetes</taxon>
        <taxon>Neocallimastigales</taxon>
        <taxon>Neocallimastigaceae</taxon>
        <taxon>Neocallimastix</taxon>
    </lineage>
</organism>
<evidence type="ECO:0000256" key="1">
    <source>
        <dbReference type="SAM" id="MobiDB-lite"/>
    </source>
</evidence>
<sequence length="479" mass="54880">KFFSYLSLLSGIKSSFLFSINPSYLNIKNQDNYSSYNNSNNNNNHNNNNNNFYNGNNDKIDNDDMLNLNEDTFSHKMIDNKNAIQNKSIDYIVSSKNSTTTITLITPSLFFVNCPSSIKTKLLNLKRINFFAQNNDMEKNNIMKMKIHGVYKKSNLTHYISQSNLIKNDNNKDETKEMSSSFNDNGSSYSHSLSSIPNHSPLLLNSSLSSCTSSNTIYPSSLSLINSDHIPCQRPVTPNLQVVVPSYSLFNNYSLSDCEDTRSSCIVDTTTTTSSNFCNQDLDFHKYHNMKYEKVISDPNIISKKNNLNLSTSKNSSQMINSTEDEFNYSFDNLKSSPSSSIARTKMMKEEENCVCGCNNRNHYCSYIDHKYKLIREKRRLIKSAIKIGFTDVYLKEDLDNCDDDEISSNCDFISPFSFSKNKNKDDEKEDIINTILLSNTDFSTFPPNLKFTINTHDVWLRWSNLELNKDKFKDGHLL</sequence>
<protein>
    <submittedName>
        <fullName evidence="2">Uncharacterized protein</fullName>
    </submittedName>
</protein>
<keyword evidence="3" id="KW-1185">Reference proteome</keyword>
<proteinExistence type="predicted"/>
<reference evidence="2 3" key="1">
    <citation type="submission" date="2016-08" db="EMBL/GenBank/DDBJ databases">
        <title>A Parts List for Fungal Cellulosomes Revealed by Comparative Genomics.</title>
        <authorList>
            <consortium name="DOE Joint Genome Institute"/>
            <person name="Haitjema C.H."/>
            <person name="Gilmore S.P."/>
            <person name="Henske J.K."/>
            <person name="Solomon K.V."/>
            <person name="De Groot R."/>
            <person name="Kuo A."/>
            <person name="Mondo S.J."/>
            <person name="Salamov A.A."/>
            <person name="Labutti K."/>
            <person name="Zhao Z."/>
            <person name="Chiniquy J."/>
            <person name="Barry K."/>
            <person name="Brewer H.M."/>
            <person name="Purvine S.O."/>
            <person name="Wright A.T."/>
            <person name="Boxma B."/>
            <person name="Van Alen T."/>
            <person name="Hackstein J.H."/>
            <person name="Baker S.E."/>
            <person name="Grigoriev I.V."/>
            <person name="O'Malley M.A."/>
        </authorList>
    </citation>
    <scope>NUCLEOTIDE SEQUENCE [LARGE SCALE GENOMIC DNA]</scope>
    <source>
        <strain evidence="2 3">G1</strain>
    </source>
</reference>
<evidence type="ECO:0000313" key="2">
    <source>
        <dbReference type="EMBL" id="ORY21866.1"/>
    </source>
</evidence>
<gene>
    <name evidence="2" type="ORF">LY90DRAFT_707308</name>
</gene>
<dbReference type="Proteomes" id="UP000193920">
    <property type="component" value="Unassembled WGS sequence"/>
</dbReference>